<sequence length="56" mass="5858">MDSQEKSDPSAATDVPVKRRSILLAGTALAAASALIASNAVPQKARAREQPAARWL</sequence>
<feature type="transmembrane region" description="Helical" evidence="1">
    <location>
        <begin position="22"/>
        <end position="41"/>
    </location>
</feature>
<reference evidence="2 3" key="1">
    <citation type="submission" date="2019-03" db="EMBL/GenBank/DDBJ databases">
        <title>Genomic Encyclopedia of Type Strains, Phase IV (KMG-V): Genome sequencing to study the core and pangenomes of soil and plant-associated prokaryotes.</title>
        <authorList>
            <person name="Whitman W."/>
        </authorList>
    </citation>
    <scope>NUCLEOTIDE SEQUENCE [LARGE SCALE GENOMIC DNA]</scope>
    <source>
        <strain evidence="2 3">Hc14</strain>
    </source>
</reference>
<proteinExistence type="predicted"/>
<evidence type="ECO:0000256" key="1">
    <source>
        <dbReference type="SAM" id="Phobius"/>
    </source>
</evidence>
<comment type="caution">
    <text evidence="2">The sequence shown here is derived from an EMBL/GenBank/DDBJ whole genome shotgun (WGS) entry which is preliminary data.</text>
</comment>
<name>A0A4R3PSQ0_RHISU</name>
<dbReference type="RefSeq" id="WP_165928325.1">
    <property type="nucleotide sequence ID" value="NZ_SMBH01000027.1"/>
</dbReference>
<keyword evidence="1" id="KW-0812">Transmembrane</keyword>
<evidence type="ECO:0000313" key="2">
    <source>
        <dbReference type="EMBL" id="TCU08407.1"/>
    </source>
</evidence>
<dbReference type="Proteomes" id="UP000294576">
    <property type="component" value="Unassembled WGS sequence"/>
</dbReference>
<dbReference type="EMBL" id="SMBH01000027">
    <property type="protein sequence ID" value="TCU08407.1"/>
    <property type="molecule type" value="Genomic_DNA"/>
</dbReference>
<protein>
    <submittedName>
        <fullName evidence="2">Uncharacterized protein</fullName>
    </submittedName>
</protein>
<keyword evidence="1" id="KW-1133">Transmembrane helix</keyword>
<keyword evidence="1" id="KW-0472">Membrane</keyword>
<evidence type="ECO:0000313" key="3">
    <source>
        <dbReference type="Proteomes" id="UP000294576"/>
    </source>
</evidence>
<dbReference type="InterPro" id="IPR006311">
    <property type="entry name" value="TAT_signal"/>
</dbReference>
<dbReference type="PROSITE" id="PS51318">
    <property type="entry name" value="TAT"/>
    <property type="match status" value="1"/>
</dbReference>
<gene>
    <name evidence="2" type="ORF">EV132_12757</name>
</gene>
<dbReference type="AlphaFoldDB" id="A0A4R3PSQ0"/>
<organism evidence="2 3">
    <name type="scientific">Rhizobium sullae</name>
    <name type="common">Rhizobium hedysari</name>
    <dbReference type="NCBI Taxonomy" id="50338"/>
    <lineage>
        <taxon>Bacteria</taxon>
        <taxon>Pseudomonadati</taxon>
        <taxon>Pseudomonadota</taxon>
        <taxon>Alphaproteobacteria</taxon>
        <taxon>Hyphomicrobiales</taxon>
        <taxon>Rhizobiaceae</taxon>
        <taxon>Rhizobium/Agrobacterium group</taxon>
        <taxon>Rhizobium</taxon>
    </lineage>
</organism>
<accession>A0A4R3PSQ0</accession>